<reference evidence="2 3" key="1">
    <citation type="submission" date="2019-02" db="EMBL/GenBank/DDBJ databases">
        <title>Deep-cultivation of Planctomycetes and their phenomic and genomic characterization uncovers novel biology.</title>
        <authorList>
            <person name="Wiegand S."/>
            <person name="Jogler M."/>
            <person name="Boedeker C."/>
            <person name="Pinto D."/>
            <person name="Vollmers J."/>
            <person name="Rivas-Marin E."/>
            <person name="Kohn T."/>
            <person name="Peeters S.H."/>
            <person name="Heuer A."/>
            <person name="Rast P."/>
            <person name="Oberbeckmann S."/>
            <person name="Bunk B."/>
            <person name="Jeske O."/>
            <person name="Meyerdierks A."/>
            <person name="Storesund J.E."/>
            <person name="Kallscheuer N."/>
            <person name="Luecker S."/>
            <person name="Lage O.M."/>
            <person name="Pohl T."/>
            <person name="Merkel B.J."/>
            <person name="Hornburger P."/>
            <person name="Mueller R.-W."/>
            <person name="Bruemmer F."/>
            <person name="Labrenz M."/>
            <person name="Spormann A.M."/>
            <person name="Op den Camp H."/>
            <person name="Overmann J."/>
            <person name="Amann R."/>
            <person name="Jetten M.S.M."/>
            <person name="Mascher T."/>
            <person name="Medema M.H."/>
            <person name="Devos D.P."/>
            <person name="Kaster A.-K."/>
            <person name="Ovreas L."/>
            <person name="Rohde M."/>
            <person name="Galperin M.Y."/>
            <person name="Jogler C."/>
        </authorList>
    </citation>
    <scope>NUCLEOTIDE SEQUENCE [LARGE SCALE GENOMIC DNA]</scope>
    <source>
        <strain evidence="2 3">Mal4</strain>
    </source>
</reference>
<dbReference type="SUPFAM" id="SSF46626">
    <property type="entry name" value="Cytochrome c"/>
    <property type="match status" value="1"/>
</dbReference>
<sequence>MSRTIHIACVLLLLARVTEAEGTVRPDRLAQQGYGLLKKFCARCHGDSFAVTGLDVYDRSSLVDAGYIADGDPDNSGIWQRVGVEKDMPPEDQPQPSSEEIALLRTWILDGAKFPVLDTRSPVTLVGMYEAMHDHLQNTPIEDRPFLRFYTFANLNNHPAGVTNDEFRLYRAALSKAINGLSWKAEIVRPVAVDEQQTLFAIDLRDYGWEDGLWTEILRHYPYGLRHDQSADDRLQTLANRVIEMTGTENPYLRGDWFVAHATRPPLYHTLLGLPQTTAELEDKLSVDVVADFQNDRLQRAGFATSGVSNQNRLVDRHRSVHGVYWKSYDFKSNVGRGNLFQFPLGPEFENSSFARHAFEHDGGEIIFSLPNGLHGYLLVDSEGNRIDEGPIDVVSNALKTGGTPVVINGMSCMACHKHGVIPFQDTLREGAGIFGKARDKLGRLVPPQSEMDRFLQRDREQFVTALGEAVGEFLQVGDDSDRDLQSFPEPVSAVVSRYQADLGPEAVAAELWLKNPTELQRLVENSSRLRTLGLGPLAQGDTIKRQSWDALSGGVSTFQLSAGELDIGTPHRVFGTTVD</sequence>
<accession>A0A517Z0F4</accession>
<dbReference type="InterPro" id="IPR011429">
    <property type="entry name" value="Cyt_c_Planctomycete-type"/>
</dbReference>
<evidence type="ECO:0000313" key="3">
    <source>
        <dbReference type="Proteomes" id="UP000320496"/>
    </source>
</evidence>
<evidence type="ECO:0000313" key="2">
    <source>
        <dbReference type="EMBL" id="QDU35962.1"/>
    </source>
</evidence>
<dbReference type="AlphaFoldDB" id="A0A517Z0F4"/>
<dbReference type="Proteomes" id="UP000320496">
    <property type="component" value="Chromosome"/>
</dbReference>
<keyword evidence="3" id="KW-1185">Reference proteome</keyword>
<feature type="domain" description="Cytochrome C Planctomycete-type" evidence="1">
    <location>
        <begin position="41"/>
        <end position="92"/>
    </location>
</feature>
<dbReference type="GO" id="GO:0020037">
    <property type="term" value="F:heme binding"/>
    <property type="evidence" value="ECO:0007669"/>
    <property type="project" value="InterPro"/>
</dbReference>
<dbReference type="EMBL" id="CP036275">
    <property type="protein sequence ID" value="QDU35962.1"/>
    <property type="molecule type" value="Genomic_DNA"/>
</dbReference>
<protein>
    <recommendedName>
        <fullName evidence="1">Cytochrome C Planctomycete-type domain-containing protein</fullName>
    </recommendedName>
</protein>
<dbReference type="KEGG" id="mri:Mal4_02450"/>
<dbReference type="RefSeq" id="WP_145366676.1">
    <property type="nucleotide sequence ID" value="NZ_CP036275.1"/>
</dbReference>
<gene>
    <name evidence="2" type="ORF">Mal4_02450</name>
</gene>
<proteinExistence type="predicted"/>
<dbReference type="Pfam" id="PF07635">
    <property type="entry name" value="PSCyt1"/>
    <property type="match status" value="1"/>
</dbReference>
<organism evidence="2 3">
    <name type="scientific">Maioricimonas rarisocia</name>
    <dbReference type="NCBI Taxonomy" id="2528026"/>
    <lineage>
        <taxon>Bacteria</taxon>
        <taxon>Pseudomonadati</taxon>
        <taxon>Planctomycetota</taxon>
        <taxon>Planctomycetia</taxon>
        <taxon>Planctomycetales</taxon>
        <taxon>Planctomycetaceae</taxon>
        <taxon>Maioricimonas</taxon>
    </lineage>
</organism>
<evidence type="ECO:0000259" key="1">
    <source>
        <dbReference type="Pfam" id="PF07635"/>
    </source>
</evidence>
<dbReference type="GO" id="GO:0009055">
    <property type="term" value="F:electron transfer activity"/>
    <property type="evidence" value="ECO:0007669"/>
    <property type="project" value="InterPro"/>
</dbReference>
<name>A0A517Z0F4_9PLAN</name>
<dbReference type="InterPro" id="IPR036909">
    <property type="entry name" value="Cyt_c-like_dom_sf"/>
</dbReference>
<dbReference type="OrthoDB" id="9811281at2"/>